<sequence>MTEIKFRTGDMELIRRAHKNRMFLYLGTFFITAAGLSIGVLILLLFLGRLDGTY</sequence>
<organism evidence="2 3">
    <name type="scientific">Flavobacterium xinjiangense</name>
    <dbReference type="NCBI Taxonomy" id="178356"/>
    <lineage>
        <taxon>Bacteria</taxon>
        <taxon>Pseudomonadati</taxon>
        <taxon>Bacteroidota</taxon>
        <taxon>Flavobacteriia</taxon>
        <taxon>Flavobacteriales</taxon>
        <taxon>Flavobacteriaceae</taxon>
        <taxon>Flavobacterium</taxon>
    </lineage>
</organism>
<evidence type="ECO:0000256" key="1">
    <source>
        <dbReference type="SAM" id="Phobius"/>
    </source>
</evidence>
<keyword evidence="1" id="KW-1133">Transmembrane helix</keyword>
<gene>
    <name evidence="2" type="ORF">SAMN05216269_11648</name>
</gene>
<accession>A0A1M7PDS0</accession>
<keyword evidence="1" id="KW-0472">Membrane</keyword>
<keyword evidence="1" id="KW-0812">Transmembrane</keyword>
<reference evidence="3" key="1">
    <citation type="submission" date="2016-11" db="EMBL/GenBank/DDBJ databases">
        <authorList>
            <person name="Varghese N."/>
            <person name="Submissions S."/>
        </authorList>
    </citation>
    <scope>NUCLEOTIDE SEQUENCE [LARGE SCALE GENOMIC DNA]</scope>
    <source>
        <strain evidence="3">CGMCC 1.2749</strain>
    </source>
</reference>
<dbReference type="Proteomes" id="UP000184092">
    <property type="component" value="Unassembled WGS sequence"/>
</dbReference>
<evidence type="ECO:0000313" key="3">
    <source>
        <dbReference type="Proteomes" id="UP000184092"/>
    </source>
</evidence>
<protein>
    <submittedName>
        <fullName evidence="2">Uncharacterized protein</fullName>
    </submittedName>
</protein>
<name>A0A1M7PDS0_9FLAO</name>
<dbReference type="AlphaFoldDB" id="A0A1M7PDS0"/>
<dbReference type="RefSeq" id="WP_167365590.1">
    <property type="nucleotide sequence ID" value="NZ_FRCL01000016.1"/>
</dbReference>
<keyword evidence="3" id="KW-1185">Reference proteome</keyword>
<feature type="transmembrane region" description="Helical" evidence="1">
    <location>
        <begin position="23"/>
        <end position="47"/>
    </location>
</feature>
<proteinExistence type="predicted"/>
<dbReference type="EMBL" id="FRCL01000016">
    <property type="protein sequence ID" value="SHN15095.1"/>
    <property type="molecule type" value="Genomic_DNA"/>
</dbReference>
<evidence type="ECO:0000313" key="2">
    <source>
        <dbReference type="EMBL" id="SHN15095.1"/>
    </source>
</evidence>